<keyword evidence="4" id="KW-1185">Reference proteome</keyword>
<evidence type="ECO:0000313" key="4">
    <source>
        <dbReference type="Proteomes" id="UP001179952"/>
    </source>
</evidence>
<dbReference type="Proteomes" id="UP001179952">
    <property type="component" value="Unassembled WGS sequence"/>
</dbReference>
<dbReference type="AlphaFoldDB" id="A0AAV9AT79"/>
<organism evidence="3 4">
    <name type="scientific">Acorus gramineus</name>
    <name type="common">Dwarf sweet flag</name>
    <dbReference type="NCBI Taxonomy" id="55184"/>
    <lineage>
        <taxon>Eukaryota</taxon>
        <taxon>Viridiplantae</taxon>
        <taxon>Streptophyta</taxon>
        <taxon>Embryophyta</taxon>
        <taxon>Tracheophyta</taxon>
        <taxon>Spermatophyta</taxon>
        <taxon>Magnoliopsida</taxon>
        <taxon>Liliopsida</taxon>
        <taxon>Acoraceae</taxon>
        <taxon>Acorus</taxon>
    </lineage>
</organism>
<keyword evidence="1" id="KW-0472">Membrane</keyword>
<feature type="transmembrane region" description="Helical" evidence="1">
    <location>
        <begin position="21"/>
        <end position="41"/>
    </location>
</feature>
<accession>A0AAV9AT79</accession>
<sequence>MGERIERGLYRASKICMVETVGNSLLGIIWISAVKFFVWLVCHGRILTKPYVSKWCPNISTVCVLCNGGTETVDHLFSECSVVRELWERMGSLCHHRLNWPSLGEFWTATRRMASHGEC</sequence>
<evidence type="ECO:0000256" key="1">
    <source>
        <dbReference type="SAM" id="Phobius"/>
    </source>
</evidence>
<dbReference type="InterPro" id="IPR026960">
    <property type="entry name" value="RVT-Znf"/>
</dbReference>
<feature type="domain" description="Reverse transcriptase zinc-binding" evidence="2">
    <location>
        <begin position="29"/>
        <end position="87"/>
    </location>
</feature>
<comment type="caution">
    <text evidence="3">The sequence shown here is derived from an EMBL/GenBank/DDBJ whole genome shotgun (WGS) entry which is preliminary data.</text>
</comment>
<gene>
    <name evidence="3" type="ORF">QJS04_geneDACA021852</name>
</gene>
<keyword evidence="1" id="KW-0812">Transmembrane</keyword>
<name>A0AAV9AT79_ACOGR</name>
<keyword evidence="1" id="KW-1133">Transmembrane helix</keyword>
<evidence type="ECO:0000259" key="2">
    <source>
        <dbReference type="Pfam" id="PF13966"/>
    </source>
</evidence>
<dbReference type="Pfam" id="PF13966">
    <property type="entry name" value="zf-RVT"/>
    <property type="match status" value="1"/>
</dbReference>
<reference evidence="3" key="2">
    <citation type="submission" date="2023-06" db="EMBL/GenBank/DDBJ databases">
        <authorList>
            <person name="Ma L."/>
            <person name="Liu K.-W."/>
            <person name="Li Z."/>
            <person name="Hsiao Y.-Y."/>
            <person name="Qi Y."/>
            <person name="Fu T."/>
            <person name="Tang G."/>
            <person name="Zhang D."/>
            <person name="Sun W.-H."/>
            <person name="Liu D.-K."/>
            <person name="Li Y."/>
            <person name="Chen G.-Z."/>
            <person name="Liu X.-D."/>
            <person name="Liao X.-Y."/>
            <person name="Jiang Y.-T."/>
            <person name="Yu X."/>
            <person name="Hao Y."/>
            <person name="Huang J."/>
            <person name="Zhao X.-W."/>
            <person name="Ke S."/>
            <person name="Chen Y.-Y."/>
            <person name="Wu W.-L."/>
            <person name="Hsu J.-L."/>
            <person name="Lin Y.-F."/>
            <person name="Huang M.-D."/>
            <person name="Li C.-Y."/>
            <person name="Huang L."/>
            <person name="Wang Z.-W."/>
            <person name="Zhao X."/>
            <person name="Zhong W.-Y."/>
            <person name="Peng D.-H."/>
            <person name="Ahmad S."/>
            <person name="Lan S."/>
            <person name="Zhang J.-S."/>
            <person name="Tsai W.-C."/>
            <person name="Van De Peer Y."/>
            <person name="Liu Z.-J."/>
        </authorList>
    </citation>
    <scope>NUCLEOTIDE SEQUENCE</scope>
    <source>
        <strain evidence="3">SCP</strain>
        <tissue evidence="3">Leaves</tissue>
    </source>
</reference>
<proteinExistence type="predicted"/>
<reference evidence="3" key="1">
    <citation type="journal article" date="2023" name="Nat. Commun.">
        <title>Diploid and tetraploid genomes of Acorus and the evolution of monocots.</title>
        <authorList>
            <person name="Ma L."/>
            <person name="Liu K.W."/>
            <person name="Li Z."/>
            <person name="Hsiao Y.Y."/>
            <person name="Qi Y."/>
            <person name="Fu T."/>
            <person name="Tang G.D."/>
            <person name="Zhang D."/>
            <person name="Sun W.H."/>
            <person name="Liu D.K."/>
            <person name="Li Y."/>
            <person name="Chen G.Z."/>
            <person name="Liu X.D."/>
            <person name="Liao X.Y."/>
            <person name="Jiang Y.T."/>
            <person name="Yu X."/>
            <person name="Hao Y."/>
            <person name="Huang J."/>
            <person name="Zhao X.W."/>
            <person name="Ke S."/>
            <person name="Chen Y.Y."/>
            <person name="Wu W.L."/>
            <person name="Hsu J.L."/>
            <person name="Lin Y.F."/>
            <person name="Huang M.D."/>
            <person name="Li C.Y."/>
            <person name="Huang L."/>
            <person name="Wang Z.W."/>
            <person name="Zhao X."/>
            <person name="Zhong W.Y."/>
            <person name="Peng D.H."/>
            <person name="Ahmad S."/>
            <person name="Lan S."/>
            <person name="Zhang J.S."/>
            <person name="Tsai W.C."/>
            <person name="Van de Peer Y."/>
            <person name="Liu Z.J."/>
        </authorList>
    </citation>
    <scope>NUCLEOTIDE SEQUENCE</scope>
    <source>
        <strain evidence="3">SCP</strain>
    </source>
</reference>
<evidence type="ECO:0000313" key="3">
    <source>
        <dbReference type="EMBL" id="KAK1267349.1"/>
    </source>
</evidence>
<protein>
    <recommendedName>
        <fullName evidence="2">Reverse transcriptase zinc-binding domain-containing protein</fullName>
    </recommendedName>
</protein>
<dbReference type="EMBL" id="JAUJYN010000007">
    <property type="protein sequence ID" value="KAK1267349.1"/>
    <property type="molecule type" value="Genomic_DNA"/>
</dbReference>